<dbReference type="Gene3D" id="2.40.400.10">
    <property type="entry name" value="Acetoacetate decarboxylase-like"/>
    <property type="match status" value="1"/>
</dbReference>
<dbReference type="InterPro" id="IPR023375">
    <property type="entry name" value="ADC_dom_sf"/>
</dbReference>
<evidence type="ECO:0000313" key="4">
    <source>
        <dbReference type="Proteomes" id="UP000439591"/>
    </source>
</evidence>
<dbReference type="EMBL" id="CACSIM010000005">
    <property type="protein sequence ID" value="CAA0114160.1"/>
    <property type="molecule type" value="Genomic_DNA"/>
</dbReference>
<dbReference type="Proteomes" id="UP000439591">
    <property type="component" value="Unassembled WGS sequence"/>
</dbReference>
<reference evidence="3 4" key="1">
    <citation type="submission" date="2019-11" db="EMBL/GenBank/DDBJ databases">
        <authorList>
            <person name="Holert J."/>
        </authorList>
    </citation>
    <scope>NUCLEOTIDE SEQUENCE [LARGE SCALE GENOMIC DNA]</scope>
    <source>
        <strain evidence="2">BC3_2A</strain>
        <strain evidence="1">SB11_1A</strain>
    </source>
</reference>
<sequence>MQDTAIICQEVPVIGDSGKEITNQHCTKVDAQTYRIAGQEITLPVNVAAASMLMNVFVVSAKKAQALIADSGFTVVEIWPGKALMQLLGVDYQQNDLGNYNEAAIVFPVTTPGEPKPLPIIGAMSGMIKGSLGNFVYRMPVNQCFTTHAGRFIWGFPKWVTDVDIHFGDKTANTTFKDDEELVFSIEAATGSNATAKPQAAPSLAIRDGLAWKTIGTTEGKGVTFKLGGKKPKIGQQHPLALKLRELGLPKKPICTVSIQQAKMHFDGPEAVAIGKPFNK</sequence>
<dbReference type="Pfam" id="PF06314">
    <property type="entry name" value="ADC"/>
    <property type="match status" value="1"/>
</dbReference>
<dbReference type="InterPro" id="IPR010451">
    <property type="entry name" value="Acetoacetate_decarboxylase"/>
</dbReference>
<protein>
    <recommendedName>
        <fullName evidence="5">Acetoacetate decarboxylase</fullName>
    </recommendedName>
</protein>
<evidence type="ECO:0000313" key="2">
    <source>
        <dbReference type="EMBL" id="CAA0114160.1"/>
    </source>
</evidence>
<proteinExistence type="predicted"/>
<organism evidence="1 3">
    <name type="scientific">Zhongshania aliphaticivorans</name>
    <dbReference type="NCBI Taxonomy" id="1470434"/>
    <lineage>
        <taxon>Bacteria</taxon>
        <taxon>Pseudomonadati</taxon>
        <taxon>Pseudomonadota</taxon>
        <taxon>Gammaproteobacteria</taxon>
        <taxon>Cellvibrionales</taxon>
        <taxon>Spongiibacteraceae</taxon>
        <taxon>Zhongshania</taxon>
    </lineage>
</organism>
<dbReference type="OrthoDB" id="1633687at2"/>
<dbReference type="EMBL" id="CACSIK010000001">
    <property type="protein sequence ID" value="CAA0087156.1"/>
    <property type="molecule type" value="Genomic_DNA"/>
</dbReference>
<evidence type="ECO:0008006" key="5">
    <source>
        <dbReference type="Google" id="ProtNLM"/>
    </source>
</evidence>
<dbReference type="SUPFAM" id="SSF160104">
    <property type="entry name" value="Acetoacetate decarboxylase-like"/>
    <property type="match status" value="1"/>
</dbReference>
<accession>A0A5S9NAH0</accession>
<dbReference type="AlphaFoldDB" id="A0A5S9NAH0"/>
<dbReference type="GO" id="GO:0016829">
    <property type="term" value="F:lyase activity"/>
    <property type="evidence" value="ECO:0007669"/>
    <property type="project" value="InterPro"/>
</dbReference>
<dbReference type="Proteomes" id="UP000435877">
    <property type="component" value="Unassembled WGS sequence"/>
</dbReference>
<gene>
    <name evidence="1" type="ORF">IHBHHGIJ_01230</name>
    <name evidence="2" type="ORF">KFEGEMFD_02970</name>
</gene>
<evidence type="ECO:0000313" key="3">
    <source>
        <dbReference type="Proteomes" id="UP000435877"/>
    </source>
</evidence>
<name>A0A5S9NAH0_9GAMM</name>
<dbReference type="RefSeq" id="WP_159267843.1">
    <property type="nucleotide sequence ID" value="NZ_CACSIK010000001.1"/>
</dbReference>
<evidence type="ECO:0000313" key="1">
    <source>
        <dbReference type="EMBL" id="CAA0087156.1"/>
    </source>
</evidence>
<keyword evidence="3" id="KW-1185">Reference proteome</keyword>